<accession>A0A0A2GUJ9</accession>
<dbReference type="PANTHER" id="PTHR35089">
    <property type="entry name" value="CHAPERONE PROTEIN SKP"/>
    <property type="match status" value="1"/>
</dbReference>
<evidence type="ECO:0000313" key="5">
    <source>
        <dbReference type="Proteomes" id="UP000030140"/>
    </source>
</evidence>
<dbReference type="Pfam" id="PF03938">
    <property type="entry name" value="OmpH"/>
    <property type="match status" value="1"/>
</dbReference>
<reference evidence="4 5" key="1">
    <citation type="submission" date="2014-10" db="EMBL/GenBank/DDBJ databases">
        <title>Draft genome sequence of the proteorhodopsin-containing marine bacterium Dokdonia donghaensis.</title>
        <authorList>
            <person name="Gomez-Consarnau L."/>
            <person name="Gonzalez J.M."/>
            <person name="Riedel T."/>
            <person name="Jaenicke S."/>
            <person name="Wagner-Doebler I."/>
            <person name="Fuhrman J.A."/>
        </authorList>
    </citation>
    <scope>NUCLEOTIDE SEQUENCE [LARGE SCALE GENOMIC DNA]</scope>
    <source>
        <strain evidence="4 5">DSW-1</strain>
    </source>
</reference>
<dbReference type="SUPFAM" id="SSF111384">
    <property type="entry name" value="OmpH-like"/>
    <property type="match status" value="1"/>
</dbReference>
<dbReference type="PATRIC" id="fig|1300343.5.peg.640"/>
<comment type="similarity">
    <text evidence="1">Belongs to the Skp family.</text>
</comment>
<name>A0A0A2GUJ9_9FLAO</name>
<dbReference type="Gene3D" id="3.30.910.20">
    <property type="entry name" value="Skp domain"/>
    <property type="match status" value="1"/>
</dbReference>
<keyword evidence="3" id="KW-0175">Coiled coil</keyword>
<organism evidence="4 5">
    <name type="scientific">Dokdonia donghaensis DSW-1</name>
    <dbReference type="NCBI Taxonomy" id="1300343"/>
    <lineage>
        <taxon>Bacteria</taxon>
        <taxon>Pseudomonadati</taxon>
        <taxon>Bacteroidota</taxon>
        <taxon>Flavobacteriia</taxon>
        <taxon>Flavobacteriales</taxon>
        <taxon>Flavobacteriaceae</taxon>
        <taxon>Dokdonia</taxon>
    </lineage>
</organism>
<dbReference type="SMART" id="SM00935">
    <property type="entry name" value="OmpH"/>
    <property type="match status" value="1"/>
</dbReference>
<keyword evidence="5" id="KW-1185">Reference proteome</keyword>
<dbReference type="GO" id="GO:0050821">
    <property type="term" value="P:protein stabilization"/>
    <property type="evidence" value="ECO:0007669"/>
    <property type="project" value="TreeGrafter"/>
</dbReference>
<evidence type="ECO:0000256" key="2">
    <source>
        <dbReference type="ARBA" id="ARBA00022729"/>
    </source>
</evidence>
<dbReference type="EMBL" id="JSAQ01000001">
    <property type="protein sequence ID" value="KGO06929.1"/>
    <property type="molecule type" value="Genomic_DNA"/>
</dbReference>
<dbReference type="InterPro" id="IPR024930">
    <property type="entry name" value="Skp_dom_sf"/>
</dbReference>
<gene>
    <name evidence="4" type="ORF">NV36_08800</name>
</gene>
<comment type="caution">
    <text evidence="4">The sequence shown here is derived from an EMBL/GenBank/DDBJ whole genome shotgun (WGS) entry which is preliminary data.</text>
</comment>
<proteinExistence type="inferred from homology"/>
<dbReference type="RefSeq" id="WP_035326220.1">
    <property type="nucleotide sequence ID" value="NZ_CP015125.1"/>
</dbReference>
<evidence type="ECO:0000313" key="4">
    <source>
        <dbReference type="EMBL" id="KGO06929.1"/>
    </source>
</evidence>
<keyword evidence="2" id="KW-0732">Signal</keyword>
<dbReference type="GO" id="GO:0005829">
    <property type="term" value="C:cytosol"/>
    <property type="evidence" value="ECO:0007669"/>
    <property type="project" value="TreeGrafter"/>
</dbReference>
<dbReference type="AlphaFoldDB" id="A0A0A2GUJ9"/>
<protein>
    <submittedName>
        <fullName evidence="4">Membrane protein</fullName>
    </submittedName>
</protein>
<evidence type="ECO:0000256" key="1">
    <source>
        <dbReference type="ARBA" id="ARBA00009091"/>
    </source>
</evidence>
<dbReference type="PANTHER" id="PTHR35089:SF1">
    <property type="entry name" value="CHAPERONE PROTEIN SKP"/>
    <property type="match status" value="1"/>
</dbReference>
<dbReference type="OrthoDB" id="1145062at2"/>
<feature type="coiled-coil region" evidence="3">
    <location>
        <begin position="27"/>
        <end position="54"/>
    </location>
</feature>
<dbReference type="InterPro" id="IPR005632">
    <property type="entry name" value="Chaperone_Skp"/>
</dbReference>
<dbReference type="GO" id="GO:0051082">
    <property type="term" value="F:unfolded protein binding"/>
    <property type="evidence" value="ECO:0007669"/>
    <property type="project" value="InterPro"/>
</dbReference>
<dbReference type="KEGG" id="ddo:I597_0630"/>
<evidence type="ECO:0000256" key="3">
    <source>
        <dbReference type="SAM" id="Coils"/>
    </source>
</evidence>
<dbReference type="Proteomes" id="UP000030140">
    <property type="component" value="Unassembled WGS sequence"/>
</dbReference>
<sequence>MKKIGVLLVAAMMAVACQTEKTGFVDTEELLTEYAELKDAKERFTKENDEIMADLELKIKAYQIKEDLFRKNGPSMSRKKQEQQYNELGAEAQQLQQERQARIGKLQVESQEVIDSLITKVKTKVKDYGKANGYSYIYGSNDAGSVLFGKEELDLTKTILKEMNDNYTTKE</sequence>
<dbReference type="PROSITE" id="PS51257">
    <property type="entry name" value="PROKAR_LIPOPROTEIN"/>
    <property type="match status" value="1"/>
</dbReference>